<protein>
    <submittedName>
        <fullName evidence="2">Aldolase_II domain-containing protein</fullName>
    </submittedName>
</protein>
<dbReference type="WBParaSite" id="RSKR_0000654500.1">
    <property type="protein sequence ID" value="RSKR_0000654500.1"/>
    <property type="gene ID" value="RSKR_0000654500"/>
</dbReference>
<dbReference type="Proteomes" id="UP000095286">
    <property type="component" value="Unplaced"/>
</dbReference>
<sequence length="293" mass="33009">MTAELFGELMNQFYHLGWMFGSSGGMAIVEGDLAYYSPSSVQKERLTGMDLFVFNVSNNTLSSRPQNAAIKESACTPLFSHILNQDLKCVIHTHSKYSNLITQLLSGSDMLRISHQEMIKGVINRKTGKAHDYNDTIEIPIIENEPFEHLLLPALARTLNSHPEASGILVIYLRMESDEIDAPPRSSTSRVHFATSTLPTMGRAFTHPLIQDCTLPEKMRIDAVYLAMVSCQRYKTNYKKIAKDIHSRLMKKFGGDWNVIVGERFGLQIAYDPNSLLYMFCGVNIAICIYRCS</sequence>
<organism evidence="1 2">
    <name type="scientific">Rhabditophanes sp. KR3021</name>
    <dbReference type="NCBI Taxonomy" id="114890"/>
    <lineage>
        <taxon>Eukaryota</taxon>
        <taxon>Metazoa</taxon>
        <taxon>Ecdysozoa</taxon>
        <taxon>Nematoda</taxon>
        <taxon>Chromadorea</taxon>
        <taxon>Rhabditida</taxon>
        <taxon>Tylenchina</taxon>
        <taxon>Panagrolaimomorpha</taxon>
        <taxon>Strongyloidoidea</taxon>
        <taxon>Alloionematidae</taxon>
        <taxon>Rhabditophanes</taxon>
    </lineage>
</organism>
<accession>A0AC35U218</accession>
<reference evidence="2" key="1">
    <citation type="submission" date="2016-11" db="UniProtKB">
        <authorList>
            <consortium name="WormBaseParasite"/>
        </authorList>
    </citation>
    <scope>IDENTIFICATION</scope>
    <source>
        <strain evidence="2">KR3021</strain>
    </source>
</reference>
<evidence type="ECO:0000313" key="2">
    <source>
        <dbReference type="WBParaSite" id="RSKR_0000654500.1"/>
    </source>
</evidence>
<proteinExistence type="predicted"/>
<evidence type="ECO:0000313" key="1">
    <source>
        <dbReference type="Proteomes" id="UP000095286"/>
    </source>
</evidence>
<name>A0AC35U218_9BILA</name>